<dbReference type="InterPro" id="IPR015927">
    <property type="entry name" value="Peptidase_S24_S26A/B/C"/>
</dbReference>
<dbReference type="PANTHER" id="PTHR40661:SF1">
    <property type="entry name" value="HTH CRO_C1-TYPE DOMAIN-CONTAINING PROTEIN"/>
    <property type="match status" value="1"/>
</dbReference>
<protein>
    <submittedName>
        <fullName evidence="5">Transcriptional regulator with XRE-family HTH domain</fullName>
    </submittedName>
</protein>
<evidence type="ECO:0000256" key="3">
    <source>
        <dbReference type="ARBA" id="ARBA00023163"/>
    </source>
</evidence>
<keyword evidence="6" id="KW-1185">Reference proteome</keyword>
<dbReference type="EMBL" id="JACHBX010000001">
    <property type="protein sequence ID" value="MBB6132687.1"/>
    <property type="molecule type" value="Genomic_DNA"/>
</dbReference>
<dbReference type="InterPro" id="IPR036286">
    <property type="entry name" value="LexA/Signal_pep-like_sf"/>
</dbReference>
<evidence type="ECO:0000313" key="6">
    <source>
        <dbReference type="Proteomes" id="UP000540787"/>
    </source>
</evidence>
<dbReference type="Gene3D" id="1.10.260.40">
    <property type="entry name" value="lambda repressor-like DNA-binding domains"/>
    <property type="match status" value="1"/>
</dbReference>
<dbReference type="Pfam" id="PF00717">
    <property type="entry name" value="Peptidase_S24"/>
    <property type="match status" value="1"/>
</dbReference>
<dbReference type="PANTHER" id="PTHR40661">
    <property type="match status" value="1"/>
</dbReference>
<dbReference type="InterPro" id="IPR001387">
    <property type="entry name" value="Cro/C1-type_HTH"/>
</dbReference>
<dbReference type="Proteomes" id="UP000540787">
    <property type="component" value="Unassembled WGS sequence"/>
</dbReference>
<sequence>MIANWVKEARTAAGLSGTALGARLALELGTDRGHTKANISHWENEKHSPNLKQLLAISRVTGCRLPAEILAPLGGGPAHDGGALPGLPGLPGLPNLLRVVAEGDDDAFVPIPMVKLRLSAGITGYRAEPEARDGGTLGMRRTWLERNQYSPSHLIAIYVKGESMEPSLYAGDIVVINTLDTKPVAGAVFAFNVEGEAVVKRLAREAAQWWLTSDNPDQRTYHRKLCQGDECIVIGRVVRKESDRI</sequence>
<keyword evidence="3" id="KW-0804">Transcription</keyword>
<dbReference type="GO" id="GO:0003677">
    <property type="term" value="F:DNA binding"/>
    <property type="evidence" value="ECO:0007669"/>
    <property type="project" value="UniProtKB-KW"/>
</dbReference>
<evidence type="ECO:0000256" key="2">
    <source>
        <dbReference type="ARBA" id="ARBA00023125"/>
    </source>
</evidence>
<organism evidence="5 6">
    <name type="scientific">Massilia aurea</name>
    <dbReference type="NCBI Taxonomy" id="373040"/>
    <lineage>
        <taxon>Bacteria</taxon>
        <taxon>Pseudomonadati</taxon>
        <taxon>Pseudomonadota</taxon>
        <taxon>Betaproteobacteria</taxon>
        <taxon>Burkholderiales</taxon>
        <taxon>Oxalobacteraceae</taxon>
        <taxon>Telluria group</taxon>
        <taxon>Massilia</taxon>
    </lineage>
</organism>
<evidence type="ECO:0000259" key="4">
    <source>
        <dbReference type="PROSITE" id="PS50943"/>
    </source>
</evidence>
<dbReference type="CDD" id="cd06529">
    <property type="entry name" value="S24_LexA-like"/>
    <property type="match status" value="1"/>
</dbReference>
<proteinExistence type="predicted"/>
<dbReference type="AlphaFoldDB" id="A0A7W9U6S8"/>
<name>A0A7W9U6S8_9BURK</name>
<dbReference type="SUPFAM" id="SSF51306">
    <property type="entry name" value="LexA/Signal peptidase"/>
    <property type="match status" value="1"/>
</dbReference>
<dbReference type="Pfam" id="PF01381">
    <property type="entry name" value="HTH_3"/>
    <property type="match status" value="1"/>
</dbReference>
<dbReference type="InterPro" id="IPR010982">
    <property type="entry name" value="Lambda_DNA-bd_dom_sf"/>
</dbReference>
<dbReference type="CDD" id="cd00093">
    <property type="entry name" value="HTH_XRE"/>
    <property type="match status" value="1"/>
</dbReference>
<comment type="caution">
    <text evidence="5">The sequence shown here is derived from an EMBL/GenBank/DDBJ whole genome shotgun (WGS) entry which is preliminary data.</text>
</comment>
<dbReference type="Gene3D" id="2.10.109.10">
    <property type="entry name" value="Umud Fragment, subunit A"/>
    <property type="match status" value="1"/>
</dbReference>
<dbReference type="InterPro" id="IPR039418">
    <property type="entry name" value="LexA-like"/>
</dbReference>
<feature type="domain" description="HTH cro/C1-type" evidence="4">
    <location>
        <begin position="6"/>
        <end position="70"/>
    </location>
</feature>
<dbReference type="SUPFAM" id="SSF47413">
    <property type="entry name" value="lambda repressor-like DNA-binding domains"/>
    <property type="match status" value="1"/>
</dbReference>
<dbReference type="SMART" id="SM00530">
    <property type="entry name" value="HTH_XRE"/>
    <property type="match status" value="1"/>
</dbReference>
<dbReference type="RefSeq" id="WP_183551241.1">
    <property type="nucleotide sequence ID" value="NZ_JACHBX010000001.1"/>
</dbReference>
<evidence type="ECO:0000256" key="1">
    <source>
        <dbReference type="ARBA" id="ARBA00023015"/>
    </source>
</evidence>
<gene>
    <name evidence="5" type="ORF">HD842_000798</name>
</gene>
<keyword evidence="2" id="KW-0238">DNA-binding</keyword>
<accession>A0A7W9U6S8</accession>
<reference evidence="5 6" key="1">
    <citation type="submission" date="2020-08" db="EMBL/GenBank/DDBJ databases">
        <title>The Agave Microbiome: Exploring the role of microbial communities in plant adaptations to desert environments.</title>
        <authorList>
            <person name="Partida-Martinez L.P."/>
        </authorList>
    </citation>
    <scope>NUCLEOTIDE SEQUENCE [LARGE SCALE GENOMIC DNA]</scope>
    <source>
        <strain evidence="5 6">AT3.2</strain>
    </source>
</reference>
<dbReference type="PROSITE" id="PS50943">
    <property type="entry name" value="HTH_CROC1"/>
    <property type="match status" value="1"/>
</dbReference>
<keyword evidence="1" id="KW-0805">Transcription regulation</keyword>
<evidence type="ECO:0000313" key="5">
    <source>
        <dbReference type="EMBL" id="MBB6132687.1"/>
    </source>
</evidence>